<dbReference type="RefSeq" id="WP_153004850.1">
    <property type="nucleotide sequence ID" value="NZ_BBXV01000004.1"/>
</dbReference>
<dbReference type="InterPro" id="IPR036873">
    <property type="entry name" value="Rhodanese-like_dom_sf"/>
</dbReference>
<dbReference type="EMBL" id="BBXV01000004">
    <property type="protein sequence ID" value="GAQ16361.1"/>
    <property type="molecule type" value="Genomic_DNA"/>
</dbReference>
<dbReference type="CDD" id="cd00158">
    <property type="entry name" value="RHOD"/>
    <property type="match status" value="1"/>
</dbReference>
<dbReference type="SMART" id="SM00450">
    <property type="entry name" value="RHOD"/>
    <property type="match status" value="1"/>
</dbReference>
<dbReference type="SUPFAM" id="SSF52821">
    <property type="entry name" value="Rhodanese/Cell cycle control phosphatase"/>
    <property type="match status" value="1"/>
</dbReference>
<organism evidence="2 3">
    <name type="scientific">Oceanobacillus picturae</name>
    <dbReference type="NCBI Taxonomy" id="171693"/>
    <lineage>
        <taxon>Bacteria</taxon>
        <taxon>Bacillati</taxon>
        <taxon>Bacillota</taxon>
        <taxon>Bacilli</taxon>
        <taxon>Bacillales</taxon>
        <taxon>Bacillaceae</taxon>
        <taxon>Oceanobacillus</taxon>
    </lineage>
</organism>
<protein>
    <submittedName>
        <fullName evidence="2">Molybdopterin biosynthesis protein MoeB</fullName>
    </submittedName>
</protein>
<dbReference type="Proteomes" id="UP000052946">
    <property type="component" value="Unassembled WGS sequence"/>
</dbReference>
<dbReference type="OrthoDB" id="9800872at2"/>
<dbReference type="PANTHER" id="PTHR43031">
    <property type="entry name" value="FAD-DEPENDENT OXIDOREDUCTASE"/>
    <property type="match status" value="1"/>
</dbReference>
<feature type="domain" description="Rhodanese" evidence="1">
    <location>
        <begin position="15"/>
        <end position="99"/>
    </location>
</feature>
<dbReference type="PROSITE" id="PS50206">
    <property type="entry name" value="RHODANESE_3"/>
    <property type="match status" value="1"/>
</dbReference>
<evidence type="ECO:0000313" key="2">
    <source>
        <dbReference type="EMBL" id="GAQ16361.1"/>
    </source>
</evidence>
<dbReference type="PANTHER" id="PTHR43031:SF17">
    <property type="entry name" value="SULFURTRANSFERASE YTWF-RELATED"/>
    <property type="match status" value="1"/>
</dbReference>
<evidence type="ECO:0000313" key="3">
    <source>
        <dbReference type="Proteomes" id="UP000052946"/>
    </source>
</evidence>
<dbReference type="InterPro" id="IPR001763">
    <property type="entry name" value="Rhodanese-like_dom"/>
</dbReference>
<dbReference type="AlphaFoldDB" id="A0A0U9H3U4"/>
<accession>A0A0U9H3U4</accession>
<proteinExistence type="predicted"/>
<name>A0A0U9H3U4_9BACI</name>
<gene>
    <name evidence="2" type="ORF">OPHB3_0278</name>
</gene>
<dbReference type="Pfam" id="PF00581">
    <property type="entry name" value="Rhodanese"/>
    <property type="match status" value="1"/>
</dbReference>
<dbReference type="InterPro" id="IPR050229">
    <property type="entry name" value="GlpE_sulfurtransferase"/>
</dbReference>
<sequence>MKEITAKELAKKLKEEETLSIIDVREVDEVAQGKIPGALHIALGQIPERVNEIDKDKQHFIVCRSGGRSGKACAFLSDQGYDVTNMVGGMLAWEDGVEK</sequence>
<evidence type="ECO:0000259" key="1">
    <source>
        <dbReference type="PROSITE" id="PS50206"/>
    </source>
</evidence>
<reference evidence="2 3" key="2">
    <citation type="journal article" date="2016" name="Genome Announc.">
        <title>Draft Genome Sequence of Oceanobacillus picturae Heshi-B3, Isolated from Fermented Rice Bran in a Traditional Japanese Seafood Dish.</title>
        <authorList>
            <person name="Akuzawa S."/>
            <person name="Nagaoka J."/>
            <person name="Kanekatsu M."/>
            <person name="Kanesaki Y."/>
            <person name="Suzuki T."/>
        </authorList>
    </citation>
    <scope>NUCLEOTIDE SEQUENCE [LARGE SCALE GENOMIC DNA]</scope>
    <source>
        <strain evidence="2 3">Heshi-B3</strain>
    </source>
</reference>
<dbReference type="Gene3D" id="3.40.250.10">
    <property type="entry name" value="Rhodanese-like domain"/>
    <property type="match status" value="1"/>
</dbReference>
<comment type="caution">
    <text evidence="2">The sequence shown here is derived from an EMBL/GenBank/DDBJ whole genome shotgun (WGS) entry which is preliminary data.</text>
</comment>
<reference evidence="3" key="1">
    <citation type="submission" date="2015-07" db="EMBL/GenBank/DDBJ databases">
        <title>Draft Genome Sequence of Oceanobacillus picturae Heshi-B3 that Was Isolated from Fermented Rice Bran with Aging Salted Mackerel, Which Was Named Heshiko as Traditional Fermented Seafood in Japan.</title>
        <authorList>
            <person name="Akuzawa S."/>
            <person name="Nakagawa J."/>
            <person name="Kanekatsu T."/>
            <person name="Kanesaki Y."/>
            <person name="Suzuki T."/>
        </authorList>
    </citation>
    <scope>NUCLEOTIDE SEQUENCE [LARGE SCALE GENOMIC DNA]</scope>
    <source>
        <strain evidence="3">Heshi-B3</strain>
    </source>
</reference>